<proteinExistence type="predicted"/>
<comment type="caution">
    <text evidence="1">The sequence shown here is derived from an EMBL/GenBank/DDBJ whole genome shotgun (WGS) entry which is preliminary data.</text>
</comment>
<sequence length="137" mass="15613">MKEKKSHSICCISPDTLERQRLGETLPSAGLSYLNLGLVYFWPRLYFTTLIGFSINPFVQAHTQESPRMDSSHSNLCSLLSSSRTCDVQFFSCIYTVFSSWMPFSYCLVWTLHGLNDDFDCPLGLQIPDVPWTIRAS</sequence>
<evidence type="ECO:0000313" key="1">
    <source>
        <dbReference type="EMBL" id="GIY33287.1"/>
    </source>
</evidence>
<organism evidence="1 2">
    <name type="scientific">Caerostris extrusa</name>
    <name type="common">Bark spider</name>
    <name type="synonym">Caerostris bankana</name>
    <dbReference type="NCBI Taxonomy" id="172846"/>
    <lineage>
        <taxon>Eukaryota</taxon>
        <taxon>Metazoa</taxon>
        <taxon>Ecdysozoa</taxon>
        <taxon>Arthropoda</taxon>
        <taxon>Chelicerata</taxon>
        <taxon>Arachnida</taxon>
        <taxon>Araneae</taxon>
        <taxon>Araneomorphae</taxon>
        <taxon>Entelegynae</taxon>
        <taxon>Araneoidea</taxon>
        <taxon>Araneidae</taxon>
        <taxon>Caerostris</taxon>
    </lineage>
</organism>
<protein>
    <submittedName>
        <fullName evidence="1">Uncharacterized protein</fullName>
    </submittedName>
</protein>
<accession>A0AAV4SLU6</accession>
<reference evidence="1 2" key="1">
    <citation type="submission" date="2021-06" db="EMBL/GenBank/DDBJ databases">
        <title>Caerostris extrusa draft genome.</title>
        <authorList>
            <person name="Kono N."/>
            <person name="Arakawa K."/>
        </authorList>
    </citation>
    <scope>NUCLEOTIDE SEQUENCE [LARGE SCALE GENOMIC DNA]</scope>
</reference>
<name>A0AAV4SLU6_CAEEX</name>
<dbReference type="AlphaFoldDB" id="A0AAV4SLU6"/>
<keyword evidence="2" id="KW-1185">Reference proteome</keyword>
<gene>
    <name evidence="1" type="ORF">CEXT_352941</name>
</gene>
<dbReference type="Proteomes" id="UP001054945">
    <property type="component" value="Unassembled WGS sequence"/>
</dbReference>
<dbReference type="EMBL" id="BPLR01009616">
    <property type="protein sequence ID" value="GIY33287.1"/>
    <property type="molecule type" value="Genomic_DNA"/>
</dbReference>
<evidence type="ECO:0000313" key="2">
    <source>
        <dbReference type="Proteomes" id="UP001054945"/>
    </source>
</evidence>